<accession>A0ABT4B0W6</accession>
<dbReference type="Gene3D" id="2.130.10.10">
    <property type="entry name" value="YVTN repeat-like/Quinoprotein amine dehydrogenase"/>
    <property type="match status" value="1"/>
</dbReference>
<protein>
    <submittedName>
        <fullName evidence="1">Uncharacterized protein</fullName>
    </submittedName>
</protein>
<reference evidence="1" key="1">
    <citation type="submission" date="2022-11" db="EMBL/GenBank/DDBJ databases">
        <authorList>
            <person name="Somphong A."/>
            <person name="Phongsopitanun W."/>
        </authorList>
    </citation>
    <scope>NUCLEOTIDE SEQUENCE</scope>
    <source>
        <strain evidence="1">Pm04-4</strain>
    </source>
</reference>
<dbReference type="RefSeq" id="WP_267564243.1">
    <property type="nucleotide sequence ID" value="NZ_JAPNTZ010000006.1"/>
</dbReference>
<evidence type="ECO:0000313" key="1">
    <source>
        <dbReference type="EMBL" id="MCY1140099.1"/>
    </source>
</evidence>
<dbReference type="SUPFAM" id="SSF82171">
    <property type="entry name" value="DPP6 N-terminal domain-like"/>
    <property type="match status" value="1"/>
</dbReference>
<keyword evidence="2" id="KW-1185">Reference proteome</keyword>
<evidence type="ECO:0000313" key="2">
    <source>
        <dbReference type="Proteomes" id="UP001151002"/>
    </source>
</evidence>
<proteinExistence type="predicted"/>
<comment type="caution">
    <text evidence="1">The sequence shown here is derived from an EMBL/GenBank/DDBJ whole genome shotgun (WGS) entry which is preliminary data.</text>
</comment>
<organism evidence="1 2">
    <name type="scientific">Paractinoplanes pyxinae</name>
    <dbReference type="NCBI Taxonomy" id="2997416"/>
    <lineage>
        <taxon>Bacteria</taxon>
        <taxon>Bacillati</taxon>
        <taxon>Actinomycetota</taxon>
        <taxon>Actinomycetes</taxon>
        <taxon>Micromonosporales</taxon>
        <taxon>Micromonosporaceae</taxon>
        <taxon>Paractinoplanes</taxon>
    </lineage>
</organism>
<dbReference type="Proteomes" id="UP001151002">
    <property type="component" value="Unassembled WGS sequence"/>
</dbReference>
<name>A0ABT4B0W6_9ACTN</name>
<sequence>MTEFIVGESVLMDEPLSDYDAMRVFFELADERGHLAPSVIVDDEGQVLTHRDYSDRVGAVHEGAGAWAFCRQPLPEALGAAEGAGWVRQIAPHLLLQDSVPYPAEPVFNYQPYLQRFGSEAPVMLPPVANAAAIAFAPDGTRVCVLEERARGGYAVHEYELGLGGQRLIATFPGGAGWFLTEVAYGPDGRWVLVTGGGRACLIRVADGLVVPLPVGAEAAAWNPRQGPDALLLMSTDRVGGRLLVQDYDLATGEVHPRSTIESHDGRPLDVREMALSADERALVIAPVGAVGLDQAPRGGVWVAAVVELDRGTIDPVSAARFKTAQVSRRHGNPRWCERPVRVTGSTAPHPRLMERGWTRRDEQPPPVERWQPILDAVIRAWRSGTVPHGTLAQEFIQYALSVDNRDEALRQLGDLSRGHAVPRLVRQRIDDGRRLWTPVPADPAAVADPVPPIVPAAVGQLIDAGDSAAAAVAARDLIAAAAGEPWLWLAEQSSRALYAGSYETAARIALCSLRWHVHHVAADWSLARTGLGTAAREVATRLYVQGFTACTHLPERQKFVHISDDRHAESVRGVLRPQVALRGIHRWDVLAAQALKRAVARHRASEGVEGC</sequence>
<dbReference type="EMBL" id="JAPNTZ010000006">
    <property type="protein sequence ID" value="MCY1140099.1"/>
    <property type="molecule type" value="Genomic_DNA"/>
</dbReference>
<gene>
    <name evidence="1" type="ORF">OWR29_19015</name>
</gene>
<dbReference type="InterPro" id="IPR015943">
    <property type="entry name" value="WD40/YVTN_repeat-like_dom_sf"/>
</dbReference>